<dbReference type="InterPro" id="IPR001441">
    <property type="entry name" value="UPP_synth-like"/>
</dbReference>
<sequence length="325" mass="36830">MLSLHYSPVLPITNISFSRKPTLSSSFLLVKDKDGPNGLAHSANPNSMLGHCLARTSNRVPPEINKEENDQNQLPGGLQPELMPKHVAVIMDGNRRWAKNRGLPVQLGHRAGGQAMKQLALNCSKFGVQVVTVFALSTENWVRPKVQDEVDFLMNLFQEVIRSDTGELMQLIRVVLRNDVRLSIIGNRSRLPRSLQNQISRCEEVAKSNEGTRLIVALNYSGRYDITQATKNIAIKVQNGVLQVEDINEILFEQHLETNGIEFPNPDLLIRTSGEWRVSNFMLWQLAYTELLFVNKLFPDFNEADLVDALTAFQRRQRRYGGHNY</sequence>
<keyword evidence="4" id="KW-1185">Reference proteome</keyword>
<dbReference type="AlphaFoldDB" id="A0A2G9HTC2"/>
<organism evidence="3 4">
    <name type="scientific">Handroanthus impetiginosus</name>
    <dbReference type="NCBI Taxonomy" id="429701"/>
    <lineage>
        <taxon>Eukaryota</taxon>
        <taxon>Viridiplantae</taxon>
        <taxon>Streptophyta</taxon>
        <taxon>Embryophyta</taxon>
        <taxon>Tracheophyta</taxon>
        <taxon>Spermatophyta</taxon>
        <taxon>Magnoliopsida</taxon>
        <taxon>eudicotyledons</taxon>
        <taxon>Gunneridae</taxon>
        <taxon>Pentapetalae</taxon>
        <taxon>asterids</taxon>
        <taxon>lamiids</taxon>
        <taxon>Lamiales</taxon>
        <taxon>Bignoniaceae</taxon>
        <taxon>Crescentiina</taxon>
        <taxon>Tabebuia alliance</taxon>
        <taxon>Handroanthus</taxon>
    </lineage>
</organism>
<proteinExistence type="inferred from homology"/>
<dbReference type="SUPFAM" id="SSF64005">
    <property type="entry name" value="Undecaprenyl diphosphate synthase"/>
    <property type="match status" value="1"/>
</dbReference>
<dbReference type="InterPro" id="IPR036424">
    <property type="entry name" value="UPP_synth-like_sf"/>
</dbReference>
<dbReference type="EMBL" id="NKXS01001052">
    <property type="protein sequence ID" value="PIN20768.1"/>
    <property type="molecule type" value="Genomic_DNA"/>
</dbReference>
<comment type="caution">
    <text evidence="3">The sequence shown here is derived from an EMBL/GenBank/DDBJ whole genome shotgun (WGS) entry which is preliminary data.</text>
</comment>
<accession>A0A2G9HTC2</accession>
<dbReference type="HAMAP" id="MF_01139">
    <property type="entry name" value="ISPT"/>
    <property type="match status" value="1"/>
</dbReference>
<protein>
    <recommendedName>
        <fullName evidence="2">Alkyl transferase</fullName>
        <ecNumber evidence="2">2.5.1.-</ecNumber>
    </recommendedName>
</protein>
<evidence type="ECO:0000256" key="1">
    <source>
        <dbReference type="ARBA" id="ARBA00022679"/>
    </source>
</evidence>
<dbReference type="GO" id="GO:0000287">
    <property type="term" value="F:magnesium ion binding"/>
    <property type="evidence" value="ECO:0007669"/>
    <property type="project" value="UniProtKB-ARBA"/>
</dbReference>
<dbReference type="CDD" id="cd00475">
    <property type="entry name" value="Cis_IPPS"/>
    <property type="match status" value="1"/>
</dbReference>
<evidence type="ECO:0000256" key="2">
    <source>
        <dbReference type="RuleBase" id="RU363018"/>
    </source>
</evidence>
<keyword evidence="1 2" id="KW-0808">Transferase</keyword>
<dbReference type="FunFam" id="3.40.1180.10:FF:000001">
    <property type="entry name" value="(2E,6E)-farnesyl-diphosphate-specific ditrans,polycis-undecaprenyl-diphosphate synthase"/>
    <property type="match status" value="1"/>
</dbReference>
<dbReference type="NCBIfam" id="TIGR00055">
    <property type="entry name" value="uppS"/>
    <property type="match status" value="1"/>
</dbReference>
<dbReference type="InterPro" id="IPR018520">
    <property type="entry name" value="UPP_synth-like_CS"/>
</dbReference>
<dbReference type="PANTHER" id="PTHR10291:SF45">
    <property type="entry name" value="ALKYL TRANSFERASE"/>
    <property type="match status" value="1"/>
</dbReference>
<evidence type="ECO:0000313" key="4">
    <source>
        <dbReference type="Proteomes" id="UP000231279"/>
    </source>
</evidence>
<dbReference type="Pfam" id="PF01255">
    <property type="entry name" value="Prenyltransf"/>
    <property type="match status" value="1"/>
</dbReference>
<comment type="similarity">
    <text evidence="2">Belongs to the UPP synthase family.</text>
</comment>
<dbReference type="Gene3D" id="3.40.1180.10">
    <property type="entry name" value="Decaprenyl diphosphate synthase-like"/>
    <property type="match status" value="1"/>
</dbReference>
<gene>
    <name evidence="3" type="ORF">CDL12_06536</name>
</gene>
<dbReference type="STRING" id="429701.A0A2G9HTC2"/>
<evidence type="ECO:0000313" key="3">
    <source>
        <dbReference type="EMBL" id="PIN20768.1"/>
    </source>
</evidence>
<dbReference type="Proteomes" id="UP000231279">
    <property type="component" value="Unassembled WGS sequence"/>
</dbReference>
<dbReference type="PROSITE" id="PS01066">
    <property type="entry name" value="UPP_SYNTHASE"/>
    <property type="match status" value="1"/>
</dbReference>
<dbReference type="PANTHER" id="PTHR10291">
    <property type="entry name" value="DEHYDRODOLICHYL DIPHOSPHATE SYNTHASE FAMILY MEMBER"/>
    <property type="match status" value="1"/>
</dbReference>
<dbReference type="GO" id="GO:0009668">
    <property type="term" value="P:plastid membrane organization"/>
    <property type="evidence" value="ECO:0007669"/>
    <property type="project" value="TreeGrafter"/>
</dbReference>
<name>A0A2G9HTC2_9LAMI</name>
<dbReference type="GO" id="GO:0016094">
    <property type="term" value="P:polyprenol biosynthetic process"/>
    <property type="evidence" value="ECO:0007669"/>
    <property type="project" value="TreeGrafter"/>
</dbReference>
<reference evidence="4" key="1">
    <citation type="journal article" date="2018" name="Gigascience">
        <title>Genome assembly of the Pink Ipe (Handroanthus impetiginosus, Bignoniaceae), a highly valued, ecologically keystone Neotropical timber forest tree.</title>
        <authorList>
            <person name="Silva-Junior O.B."/>
            <person name="Grattapaglia D."/>
            <person name="Novaes E."/>
            <person name="Collevatti R.G."/>
        </authorList>
    </citation>
    <scope>NUCLEOTIDE SEQUENCE [LARGE SCALE GENOMIC DNA]</scope>
    <source>
        <strain evidence="4">cv. UFG-1</strain>
    </source>
</reference>
<dbReference type="EC" id="2.5.1.-" evidence="2"/>
<dbReference type="GO" id="GO:0045547">
    <property type="term" value="F:ditrans,polycis-polyprenyl diphosphate synthase [(2E,6E)-farnesyl diphosphate specific] activity"/>
    <property type="evidence" value="ECO:0007669"/>
    <property type="project" value="TreeGrafter"/>
</dbReference>
<dbReference type="GO" id="GO:0009570">
    <property type="term" value="C:chloroplast stroma"/>
    <property type="evidence" value="ECO:0007669"/>
    <property type="project" value="TreeGrafter"/>
</dbReference>
<dbReference type="OrthoDB" id="881185at2759"/>
<dbReference type="GO" id="GO:0009409">
    <property type="term" value="P:response to cold"/>
    <property type="evidence" value="ECO:0007669"/>
    <property type="project" value="TreeGrafter"/>
</dbReference>